<sequence>MVKKTFEEWEIVRGMYASDLERHKTDNDITLEEFTKIVEDNMSEFVGVHLEDRLEFLKANGYETTRENLINADLSVRQSERDNAN</sequence>
<organism evidence="1">
    <name type="scientific">uncultured Caudovirales phage</name>
    <dbReference type="NCBI Taxonomy" id="2100421"/>
    <lineage>
        <taxon>Viruses</taxon>
        <taxon>Duplodnaviria</taxon>
        <taxon>Heunggongvirae</taxon>
        <taxon>Uroviricota</taxon>
        <taxon>Caudoviricetes</taxon>
        <taxon>Peduoviridae</taxon>
        <taxon>Maltschvirus</taxon>
        <taxon>Maltschvirus maltsch</taxon>
    </lineage>
</organism>
<protein>
    <submittedName>
        <fullName evidence="1">Uncharacterized protein</fullName>
    </submittedName>
</protein>
<proteinExistence type="predicted"/>
<gene>
    <name evidence="1" type="ORF">UFOVP585_49</name>
</gene>
<accession>A0A6J5N8M3</accession>
<reference evidence="1" key="1">
    <citation type="submission" date="2020-04" db="EMBL/GenBank/DDBJ databases">
        <authorList>
            <person name="Chiriac C."/>
            <person name="Salcher M."/>
            <person name="Ghai R."/>
            <person name="Kavagutti S V."/>
        </authorList>
    </citation>
    <scope>NUCLEOTIDE SEQUENCE</scope>
</reference>
<evidence type="ECO:0000313" key="1">
    <source>
        <dbReference type="EMBL" id="CAB4152049.1"/>
    </source>
</evidence>
<dbReference type="EMBL" id="LR796562">
    <property type="protein sequence ID" value="CAB4152049.1"/>
    <property type="molecule type" value="Genomic_DNA"/>
</dbReference>
<name>A0A6J5N8M3_9CAUD</name>